<keyword evidence="2" id="KW-0732">Signal</keyword>
<organism evidence="3 4">
    <name type="scientific">Vanrija pseudolonga</name>
    <dbReference type="NCBI Taxonomy" id="143232"/>
    <lineage>
        <taxon>Eukaryota</taxon>
        <taxon>Fungi</taxon>
        <taxon>Dikarya</taxon>
        <taxon>Basidiomycota</taxon>
        <taxon>Agaricomycotina</taxon>
        <taxon>Tremellomycetes</taxon>
        <taxon>Trichosporonales</taxon>
        <taxon>Trichosporonaceae</taxon>
        <taxon>Vanrija</taxon>
    </lineage>
</organism>
<feature type="region of interest" description="Disordered" evidence="1">
    <location>
        <begin position="24"/>
        <end position="48"/>
    </location>
</feature>
<dbReference type="Proteomes" id="UP000827549">
    <property type="component" value="Chromosome 7"/>
</dbReference>
<evidence type="ECO:0000256" key="2">
    <source>
        <dbReference type="SAM" id="SignalP"/>
    </source>
</evidence>
<evidence type="ECO:0000313" key="4">
    <source>
        <dbReference type="Proteomes" id="UP000827549"/>
    </source>
</evidence>
<evidence type="ECO:0000256" key="1">
    <source>
        <dbReference type="SAM" id="MobiDB-lite"/>
    </source>
</evidence>
<feature type="compositionally biased region" description="Pro residues" evidence="1">
    <location>
        <begin position="359"/>
        <end position="375"/>
    </location>
</feature>
<dbReference type="GeneID" id="87812253"/>
<name>A0AAF1BR73_9TREE</name>
<sequence>MFKSLLVLSSLVIHAAAGAIMMRQDSNSNSTDPPAPVDTGTSPPSQPIPITKWGQCTPPCQTAQHAIELLDAHCPDGVTECNVCNSVTDISKEVNINAVKDCNACLQKEGPSVLGEETLKEASGWDKSMIARCPYDECSSKCNEEVTNMATQCRGIYYESCQLKCNIKGDECHKCLSSSSATNNQEYLPKFDAGLKMQHFWCSNSCGQMGLDWRAVAKPCWGGSDTCKEAACTAEGNSKREAFSKCFSSDNDVGGLPSLTRENIQIDIDTINSLCKDTVTAPKCDSECSGILAEVLALCTGNDTSKCTSMCADDKLKALETCNSCIQDGSKSYPDSEKKDYQEKLNELKTWCSNNKSNPNPPKPPAIPNPNPTPPSNNNNNNNSNGGGSSRGTTATRTGAGSASTSTSSKSGAVVTIFSWSDVAGGLAVAMLLSFT</sequence>
<feature type="signal peptide" evidence="2">
    <location>
        <begin position="1"/>
        <end position="17"/>
    </location>
</feature>
<dbReference type="EMBL" id="CP086720">
    <property type="protein sequence ID" value="WOO85589.1"/>
    <property type="molecule type" value="Genomic_DNA"/>
</dbReference>
<feature type="region of interest" description="Disordered" evidence="1">
    <location>
        <begin position="351"/>
        <end position="408"/>
    </location>
</feature>
<protein>
    <submittedName>
        <fullName evidence="3">Uncharacterized protein</fullName>
    </submittedName>
</protein>
<gene>
    <name evidence="3" type="ORF">LOC62_07G009090</name>
</gene>
<proteinExistence type="predicted"/>
<reference evidence="3" key="1">
    <citation type="submission" date="2023-10" db="EMBL/GenBank/DDBJ databases">
        <authorList>
            <person name="Noh H."/>
        </authorList>
    </citation>
    <scope>NUCLEOTIDE SEQUENCE</scope>
    <source>
        <strain evidence="3">DUCC4014</strain>
    </source>
</reference>
<accession>A0AAF1BR73</accession>
<dbReference type="RefSeq" id="XP_062631615.1">
    <property type="nucleotide sequence ID" value="XM_062775631.1"/>
</dbReference>
<feature type="chain" id="PRO_5042013659" evidence="2">
    <location>
        <begin position="18"/>
        <end position="436"/>
    </location>
</feature>
<keyword evidence="4" id="KW-1185">Reference proteome</keyword>
<feature type="compositionally biased region" description="Low complexity" evidence="1">
    <location>
        <begin position="391"/>
        <end position="408"/>
    </location>
</feature>
<evidence type="ECO:0000313" key="3">
    <source>
        <dbReference type="EMBL" id="WOO85589.1"/>
    </source>
</evidence>
<dbReference type="AlphaFoldDB" id="A0AAF1BR73"/>